<dbReference type="InterPro" id="IPR045035">
    <property type="entry name" value="YSL-like"/>
</dbReference>
<reference evidence="8" key="2">
    <citation type="submission" date="2023-05" db="EMBL/GenBank/DDBJ databases">
        <authorList>
            <person name="Schelkunov M.I."/>
        </authorList>
    </citation>
    <scope>NUCLEOTIDE SEQUENCE</scope>
    <source>
        <strain evidence="8">Hsosn_3</strain>
        <tissue evidence="8">Leaf</tissue>
    </source>
</reference>
<comment type="caution">
    <text evidence="8">The sequence shown here is derived from an EMBL/GenBank/DDBJ whole genome shotgun (WGS) entry which is preliminary data.</text>
</comment>
<evidence type="ECO:0000256" key="2">
    <source>
        <dbReference type="ARBA" id="ARBA00010276"/>
    </source>
</evidence>
<accession>A0AAD8I7W7</accession>
<dbReference type="AlphaFoldDB" id="A0AAD8I7W7"/>
<reference evidence="8" key="1">
    <citation type="submission" date="2023-02" db="EMBL/GenBank/DDBJ databases">
        <title>Genome of toxic invasive species Heracleum sosnowskyi carries increased number of genes despite the absence of recent whole-genome duplications.</title>
        <authorList>
            <person name="Schelkunov M."/>
            <person name="Shtratnikova V."/>
            <person name="Makarenko M."/>
            <person name="Klepikova A."/>
            <person name="Omelchenko D."/>
            <person name="Novikova G."/>
            <person name="Obukhova E."/>
            <person name="Bogdanov V."/>
            <person name="Penin A."/>
            <person name="Logacheva M."/>
        </authorList>
    </citation>
    <scope>NUCLEOTIDE SEQUENCE</scope>
    <source>
        <strain evidence="8">Hsosn_3</strain>
        <tissue evidence="8">Leaf</tissue>
    </source>
</reference>
<dbReference type="GO" id="GO:0016020">
    <property type="term" value="C:membrane"/>
    <property type="evidence" value="ECO:0007669"/>
    <property type="project" value="UniProtKB-SubCell"/>
</dbReference>
<name>A0AAD8I7W7_9APIA</name>
<dbReference type="GO" id="GO:0035673">
    <property type="term" value="F:oligopeptide transmembrane transporter activity"/>
    <property type="evidence" value="ECO:0007669"/>
    <property type="project" value="InterPro"/>
</dbReference>
<dbReference type="PANTHER" id="PTHR31645:SF76">
    <property type="entry name" value="METAL-NICOTIANAMINE TRANSPORTER YSL8-RELATED"/>
    <property type="match status" value="1"/>
</dbReference>
<keyword evidence="6 7" id="KW-0472">Membrane</keyword>
<evidence type="ECO:0000256" key="7">
    <source>
        <dbReference type="SAM" id="Phobius"/>
    </source>
</evidence>
<evidence type="ECO:0000313" key="8">
    <source>
        <dbReference type="EMBL" id="KAK1380126.1"/>
    </source>
</evidence>
<comment type="subcellular location">
    <subcellularLocation>
        <location evidence="1">Membrane</location>
        <topology evidence="1">Multi-pass membrane protein</topology>
    </subcellularLocation>
</comment>
<evidence type="ECO:0000256" key="3">
    <source>
        <dbReference type="ARBA" id="ARBA00022448"/>
    </source>
</evidence>
<evidence type="ECO:0000256" key="6">
    <source>
        <dbReference type="ARBA" id="ARBA00023136"/>
    </source>
</evidence>
<dbReference type="Pfam" id="PF03169">
    <property type="entry name" value="OPT"/>
    <property type="match status" value="1"/>
</dbReference>
<keyword evidence="3" id="KW-0813">Transport</keyword>
<proteinExistence type="inferred from homology"/>
<feature type="transmembrane region" description="Helical" evidence="7">
    <location>
        <begin position="100"/>
        <end position="120"/>
    </location>
</feature>
<dbReference type="InterPro" id="IPR004813">
    <property type="entry name" value="OPT"/>
</dbReference>
<sequence length="210" mass="23591">MQVLHPQSRRYTWGTSSLTILHCQMLPFHVFIAIAMILGDGLYNFAKVLGKTTGLVKQLKNKEPSMILPLADKASPEAKAASFDDQCRTQLFLQDQIPSWLALGGYVLIASISTTVLPQIFHQLRWYYVLVIYIFAPVLSFCNAYGCGLTDWSLASTYEKLAIFTIGAWVGKDQGGVLAGLAACVMKVPMTRLMQMMMRTTKMRRMEKIR</sequence>
<dbReference type="PANTHER" id="PTHR31645">
    <property type="entry name" value="OLIGOPEPTIDE TRANSPORTER YGL114W-RELATED"/>
    <property type="match status" value="1"/>
</dbReference>
<evidence type="ECO:0000256" key="5">
    <source>
        <dbReference type="ARBA" id="ARBA00022989"/>
    </source>
</evidence>
<evidence type="ECO:0000256" key="1">
    <source>
        <dbReference type="ARBA" id="ARBA00004141"/>
    </source>
</evidence>
<dbReference type="EMBL" id="JAUIZM010000006">
    <property type="protein sequence ID" value="KAK1380126.1"/>
    <property type="molecule type" value="Genomic_DNA"/>
</dbReference>
<keyword evidence="5 7" id="KW-1133">Transmembrane helix</keyword>
<comment type="similarity">
    <text evidence="2">Belongs to the YSL (TC 2.A.67.2) family.</text>
</comment>
<evidence type="ECO:0000256" key="4">
    <source>
        <dbReference type="ARBA" id="ARBA00022692"/>
    </source>
</evidence>
<gene>
    <name evidence="8" type="ORF">POM88_026870</name>
</gene>
<dbReference type="Proteomes" id="UP001237642">
    <property type="component" value="Unassembled WGS sequence"/>
</dbReference>
<keyword evidence="9" id="KW-1185">Reference proteome</keyword>
<evidence type="ECO:0000313" key="9">
    <source>
        <dbReference type="Proteomes" id="UP001237642"/>
    </source>
</evidence>
<feature type="transmembrane region" description="Helical" evidence="7">
    <location>
        <begin position="126"/>
        <end position="145"/>
    </location>
</feature>
<organism evidence="8 9">
    <name type="scientific">Heracleum sosnowskyi</name>
    <dbReference type="NCBI Taxonomy" id="360622"/>
    <lineage>
        <taxon>Eukaryota</taxon>
        <taxon>Viridiplantae</taxon>
        <taxon>Streptophyta</taxon>
        <taxon>Embryophyta</taxon>
        <taxon>Tracheophyta</taxon>
        <taxon>Spermatophyta</taxon>
        <taxon>Magnoliopsida</taxon>
        <taxon>eudicotyledons</taxon>
        <taxon>Gunneridae</taxon>
        <taxon>Pentapetalae</taxon>
        <taxon>asterids</taxon>
        <taxon>campanulids</taxon>
        <taxon>Apiales</taxon>
        <taxon>Apiaceae</taxon>
        <taxon>Apioideae</taxon>
        <taxon>apioid superclade</taxon>
        <taxon>Tordylieae</taxon>
        <taxon>Tordyliinae</taxon>
        <taxon>Heracleum</taxon>
    </lineage>
</organism>
<keyword evidence="4 7" id="KW-0812">Transmembrane</keyword>
<protein>
    <submittedName>
        <fullName evidence="8">Uncharacterized protein</fullName>
    </submittedName>
</protein>